<gene>
    <name evidence="2" type="ORF">EH32_06290</name>
</gene>
<organism evidence="2 3">
    <name type="scientific">Erythrobacter litoralis</name>
    <dbReference type="NCBI Taxonomy" id="39960"/>
    <lineage>
        <taxon>Bacteria</taxon>
        <taxon>Pseudomonadati</taxon>
        <taxon>Pseudomonadota</taxon>
        <taxon>Alphaproteobacteria</taxon>
        <taxon>Sphingomonadales</taxon>
        <taxon>Erythrobacteraceae</taxon>
        <taxon>Erythrobacter/Porphyrobacter group</taxon>
        <taxon>Erythrobacter</taxon>
    </lineage>
</organism>
<accession>A0A074MUM4</accession>
<keyword evidence="3" id="KW-1185">Reference proteome</keyword>
<evidence type="ECO:0000313" key="3">
    <source>
        <dbReference type="Proteomes" id="UP000027866"/>
    </source>
</evidence>
<comment type="similarity">
    <text evidence="1">Belongs to the protein-tyrosine phosphatase family.</text>
</comment>
<dbReference type="InterPro" id="IPR026893">
    <property type="entry name" value="Tyr/Ser_Pase_IphP-type"/>
</dbReference>
<dbReference type="Proteomes" id="UP000027866">
    <property type="component" value="Unassembled WGS sequence"/>
</dbReference>
<dbReference type="EMBL" id="JMIX01000003">
    <property type="protein sequence ID" value="KEO98711.1"/>
    <property type="molecule type" value="Genomic_DNA"/>
</dbReference>
<dbReference type="RefSeq" id="WP_051697581.1">
    <property type="nucleotide sequence ID" value="NZ_CP017057.1"/>
</dbReference>
<dbReference type="SUPFAM" id="SSF52799">
    <property type="entry name" value="(Phosphotyrosine protein) phosphatases II"/>
    <property type="match status" value="1"/>
</dbReference>
<evidence type="ECO:0000256" key="1">
    <source>
        <dbReference type="ARBA" id="ARBA00009580"/>
    </source>
</evidence>
<dbReference type="OrthoDB" id="1188001at2"/>
<dbReference type="InterPro" id="IPR029021">
    <property type="entry name" value="Prot-tyrosine_phosphatase-like"/>
</dbReference>
<proteinExistence type="inferred from homology"/>
<dbReference type="GO" id="GO:0004721">
    <property type="term" value="F:phosphoprotein phosphatase activity"/>
    <property type="evidence" value="ECO:0007669"/>
    <property type="project" value="InterPro"/>
</dbReference>
<sequence>MIRDLLHNPPDDPFLPTEGIHNLRDYGGYRCADGARVKSGVLFRSGQHMEASDSDLETIQRLGIRTVIDLRGTSERTRFPCRRHAQFDAHVIAYDGETSNSPPHEGGGGAIDMTAETARERMMAVYTRMPVNPAMIDIFSRYFDALATREGASLVHCFAGKDRTGIAASLLLHVLGAHRDDVVGEYLRTNDAPTREVLERQSLPRMEKHYASIDPGAMTNLMGVLPDYIETYFREVERISGSLDTYLSLTLGVDPKKKAQLRERLLA</sequence>
<dbReference type="PROSITE" id="PS00383">
    <property type="entry name" value="TYR_PHOSPHATASE_1"/>
    <property type="match status" value="1"/>
</dbReference>
<dbReference type="AlphaFoldDB" id="A0A074MUM4"/>
<dbReference type="Pfam" id="PF13350">
    <property type="entry name" value="Y_phosphatase3"/>
    <property type="match status" value="1"/>
</dbReference>
<name>A0A074MUM4_9SPHN</name>
<dbReference type="PANTHER" id="PTHR31126">
    <property type="entry name" value="TYROSINE-PROTEIN PHOSPHATASE"/>
    <property type="match status" value="1"/>
</dbReference>
<comment type="caution">
    <text evidence="2">The sequence shown here is derived from an EMBL/GenBank/DDBJ whole genome shotgun (WGS) entry which is preliminary data.</text>
</comment>
<dbReference type="PANTHER" id="PTHR31126:SF1">
    <property type="entry name" value="TYROSINE SPECIFIC PROTEIN PHOSPHATASES DOMAIN-CONTAINING PROTEIN"/>
    <property type="match status" value="1"/>
</dbReference>
<dbReference type="Gene3D" id="3.90.190.10">
    <property type="entry name" value="Protein tyrosine phosphatase superfamily"/>
    <property type="match status" value="1"/>
</dbReference>
<dbReference type="InterPro" id="IPR016130">
    <property type="entry name" value="Tyr_Pase_AS"/>
</dbReference>
<reference evidence="2 3" key="1">
    <citation type="submission" date="2014-04" db="EMBL/GenBank/DDBJ databases">
        <title>A comprehensive comparison of genomes of Erythrobacter spp. Strains.</title>
        <authorList>
            <person name="Zheng Q."/>
        </authorList>
    </citation>
    <scope>NUCLEOTIDE SEQUENCE [LARGE SCALE GENOMIC DNA]</scope>
    <source>
        <strain evidence="2 3">DSM 8509</strain>
    </source>
</reference>
<evidence type="ECO:0000313" key="2">
    <source>
        <dbReference type="EMBL" id="KEO98711.1"/>
    </source>
</evidence>
<protein>
    <submittedName>
        <fullName evidence="2">Protein tyrosine phosphatase</fullName>
    </submittedName>
</protein>